<evidence type="ECO:0000313" key="4">
    <source>
        <dbReference type="EMBL" id="KAG6520217.1"/>
    </source>
</evidence>
<feature type="region of interest" description="Disordered" evidence="2">
    <location>
        <begin position="694"/>
        <end position="717"/>
    </location>
</feature>
<dbReference type="OrthoDB" id="1595674at2759"/>
<accession>A0A8J5HNH1</accession>
<dbReference type="PANTHER" id="PTHR47292">
    <property type="entry name" value="TRANSCRIPTION ELONGATION FACTOR (TFIIS) FAMILY PROTEIN-RELATED"/>
    <property type="match status" value="1"/>
</dbReference>
<dbReference type="Proteomes" id="UP000734854">
    <property type="component" value="Unassembled WGS sequence"/>
</dbReference>
<keyword evidence="5" id="KW-1185">Reference proteome</keyword>
<sequence length="985" mass="106423">MTLEDFFTLSEMRDGLLSIARVEELLSVIQKLNDHVTNNLGDAARQWSTVASVLAATNHKECLSQFVELNGLSFLKKWLQEALNSNTDENGIVVEELILSLLASFERIPIDNKRISVSGIRATIELLLDHRSTAIKEKAQVLHDRWDRAKKDDVCFHDQDNVGISQKNQAGTSEDVQTSENGSNSASPPVTIPPSFVSGEGKDGAKSAVPESQVSNVMSLLDSRNERGSLCEQFHSTSLNTILSKSVFVEENSSRSTLVSNSCQQKLSLIEEPSVCNAEETPPAGTCSPVCLKGDADNQRDVSESKDALHTVKETDMDTKEVKPSKSIEASDIHSSPVLPASNATSAVAAELPISCTSVSYIGDSSSSRAMELQSGVVDNGQDKCLTTTNEFMPPANLTTFQDPSLNVSIRDNSGDSQLSGQKVEAMSSVNRDLDSELNFKYCKSHFSASADFLKAVRSTNSNKEVNQKSGLELECLDDALEVARQVAIAVEKEVVNYRETFCSSPNVNSNEAYGSEDDKQKVLTEQVGRNSLSAGTEHTGASSPDKGSEITQNISSDQENFDQDVESSEPKVPAQESVCMAIVDGCAFDLNANICNDEPEHSTKASPKMPLNVSAPVAVVASSKGPPEVPATLHFGGELGWKGSAATSAFRPASPRRTPDGERTSCAMQKSIFLEIDLNVAERVDGFTDEPTLLRQLPSSSSHPSGDSCIEVGSKSEKQNLDLNRIGDEDMSMLPFSSWKLNIQNGERSLSSASSSSYKHSSYRDFDLNDNPSSSDAGCHSFRQSSTKAPETFGWKAPHELVKIMGSEIPITRTEDTNQLQHLFIPDGLQMEPAVATRPSLPCTNMSALSYGYGGLPSGPAMSVPTAYYSPGSIPYIAEARGVIPVPHVSVSGHAGLSGRPSHFLFGTTNMPYMASHGMTPPESGIRGGIFEHQFFLQGHRGWTEEQMQSSTSAVPSKRKEPDSGWEPPPPPSLNGFKWMASRP</sequence>
<evidence type="ECO:0000313" key="5">
    <source>
        <dbReference type="Proteomes" id="UP000734854"/>
    </source>
</evidence>
<feature type="compositionally biased region" description="Polar residues" evidence="2">
    <location>
        <begin position="550"/>
        <end position="559"/>
    </location>
</feature>
<feature type="region of interest" description="Disordered" evidence="2">
    <location>
        <begin position="945"/>
        <end position="985"/>
    </location>
</feature>
<gene>
    <name evidence="4" type="ORF">ZIOFF_017255</name>
</gene>
<dbReference type="InterPro" id="IPR017923">
    <property type="entry name" value="TFIIS_N"/>
</dbReference>
<name>A0A8J5HNH1_ZINOF</name>
<reference evidence="4 5" key="1">
    <citation type="submission" date="2020-08" db="EMBL/GenBank/DDBJ databases">
        <title>Plant Genome Project.</title>
        <authorList>
            <person name="Zhang R.-G."/>
        </authorList>
    </citation>
    <scope>NUCLEOTIDE SEQUENCE [LARGE SCALE GENOMIC DNA]</scope>
    <source>
        <tissue evidence="4">Rhizome</tissue>
    </source>
</reference>
<dbReference type="EMBL" id="JACMSC010000005">
    <property type="protein sequence ID" value="KAG6520217.1"/>
    <property type="molecule type" value="Genomic_DNA"/>
</dbReference>
<comment type="caution">
    <text evidence="4">The sequence shown here is derived from an EMBL/GenBank/DDBJ whole genome shotgun (WGS) entry which is preliminary data.</text>
</comment>
<proteinExistence type="predicted"/>
<comment type="subcellular location">
    <subcellularLocation>
        <location evidence="1">Nucleus</location>
    </subcellularLocation>
</comment>
<keyword evidence="1" id="KW-0539">Nucleus</keyword>
<feature type="region of interest" description="Disordered" evidence="2">
    <location>
        <begin position="165"/>
        <end position="212"/>
    </location>
</feature>
<feature type="domain" description="TFIIS N-terminal" evidence="3">
    <location>
        <begin position="73"/>
        <end position="153"/>
    </location>
</feature>
<feature type="region of interest" description="Disordered" evidence="2">
    <location>
        <begin position="316"/>
        <end position="339"/>
    </location>
</feature>
<feature type="compositionally biased region" description="Polar residues" evidence="2">
    <location>
        <begin position="532"/>
        <end position="543"/>
    </location>
</feature>
<feature type="compositionally biased region" description="Polar residues" evidence="2">
    <location>
        <begin position="165"/>
        <end position="188"/>
    </location>
</feature>
<organism evidence="4 5">
    <name type="scientific">Zingiber officinale</name>
    <name type="common">Ginger</name>
    <name type="synonym">Amomum zingiber</name>
    <dbReference type="NCBI Taxonomy" id="94328"/>
    <lineage>
        <taxon>Eukaryota</taxon>
        <taxon>Viridiplantae</taxon>
        <taxon>Streptophyta</taxon>
        <taxon>Embryophyta</taxon>
        <taxon>Tracheophyta</taxon>
        <taxon>Spermatophyta</taxon>
        <taxon>Magnoliopsida</taxon>
        <taxon>Liliopsida</taxon>
        <taxon>Zingiberales</taxon>
        <taxon>Zingiberaceae</taxon>
        <taxon>Zingiber</taxon>
    </lineage>
</organism>
<evidence type="ECO:0000256" key="1">
    <source>
        <dbReference type="PROSITE-ProRule" id="PRU00649"/>
    </source>
</evidence>
<evidence type="ECO:0000259" key="3">
    <source>
        <dbReference type="PROSITE" id="PS51319"/>
    </source>
</evidence>
<dbReference type="GO" id="GO:0005634">
    <property type="term" value="C:nucleus"/>
    <property type="evidence" value="ECO:0007669"/>
    <property type="project" value="UniProtKB-SubCell"/>
</dbReference>
<feature type="region of interest" description="Disordered" evidence="2">
    <location>
        <begin position="532"/>
        <end position="573"/>
    </location>
</feature>
<dbReference type="AlphaFoldDB" id="A0A8J5HNH1"/>
<protein>
    <recommendedName>
        <fullName evidence="3">TFIIS N-terminal domain-containing protein</fullName>
    </recommendedName>
</protein>
<feature type="compositionally biased region" description="Basic and acidic residues" evidence="2">
    <location>
        <begin position="316"/>
        <end position="332"/>
    </location>
</feature>
<dbReference type="PROSITE" id="PS51319">
    <property type="entry name" value="TFIIS_N"/>
    <property type="match status" value="1"/>
</dbReference>
<dbReference type="PANTHER" id="PTHR47292:SF1">
    <property type="entry name" value="TRANSCRIPTION ELONGATION FACTOR (TFIIS) FAMILY PROTEIN"/>
    <property type="match status" value="1"/>
</dbReference>
<feature type="compositionally biased region" description="Low complexity" evidence="2">
    <location>
        <begin position="700"/>
        <end position="709"/>
    </location>
</feature>
<evidence type="ECO:0000256" key="2">
    <source>
        <dbReference type="SAM" id="MobiDB-lite"/>
    </source>
</evidence>
<feature type="compositionally biased region" description="Polar residues" evidence="2">
    <location>
        <begin position="947"/>
        <end position="956"/>
    </location>
</feature>